<dbReference type="Proteomes" id="UP000332933">
    <property type="component" value="Unassembled WGS sequence"/>
</dbReference>
<reference evidence="2" key="2">
    <citation type="submission" date="2019-06" db="EMBL/GenBank/DDBJ databases">
        <title>Genomics analysis of Aphanomyces spp. identifies a new class of oomycete effector associated with host adaptation.</title>
        <authorList>
            <person name="Gaulin E."/>
        </authorList>
    </citation>
    <scope>NUCLEOTIDE SEQUENCE</scope>
    <source>
        <strain evidence="2">CBS 578.67</strain>
    </source>
</reference>
<sequence length="469" mass="51227">MMEPNTKYALHHAEKPTSLKWAATIKLTPEVLAKLQENPSAISVRFAADKSETSVLQVDGASYELFSHAEEKTVNHLCALVRADDGDGYAFHETGRIAKKLIVQRMLDVQEKDRLKDRHAKSVQESKSRASIVVDAIKPAGRATRKRQIVLLETFPSIAASTPAKPRLAFSLAWFVQTILRRLKSGLTAEGVASIQRMIEKEELRLAIDAAKTEAATKKKEAMAIAAVAKVSSPSTKGGKRVAKPKQTKAAKALALPAATTSTLQHEKGRDDKVEIGCKKAKNGQTDEEEPSPWTNVGRPNKADAPDDAHPSQQEGQVSGDDKQAHAAHPAAAGPTHIRAKRRVRSAALNTLSTFTPDIEALFKKHAAMRAVPRATSDADVAACQQLHADAMTDWKILEKAYLVENILHRTKSITGYYTNPKYDKTASQREEGMGLMKNMLDQLQGHMTQLDCAIATFQSKQDDQAPVG</sequence>
<feature type="region of interest" description="Disordered" evidence="1">
    <location>
        <begin position="230"/>
        <end position="340"/>
    </location>
</feature>
<dbReference type="EMBL" id="CAADRA010005721">
    <property type="protein sequence ID" value="VFT92420.1"/>
    <property type="molecule type" value="Genomic_DNA"/>
</dbReference>
<organism evidence="3 4">
    <name type="scientific">Aphanomyces stellatus</name>
    <dbReference type="NCBI Taxonomy" id="120398"/>
    <lineage>
        <taxon>Eukaryota</taxon>
        <taxon>Sar</taxon>
        <taxon>Stramenopiles</taxon>
        <taxon>Oomycota</taxon>
        <taxon>Saprolegniomycetes</taxon>
        <taxon>Saprolegniales</taxon>
        <taxon>Verrucalvaceae</taxon>
        <taxon>Aphanomyces</taxon>
    </lineage>
</organism>
<gene>
    <name evidence="3" type="primary">Aste57867_15622</name>
    <name evidence="2" type="ORF">As57867_015566</name>
    <name evidence="3" type="ORF">ASTE57867_15622</name>
</gene>
<evidence type="ECO:0000256" key="1">
    <source>
        <dbReference type="SAM" id="MobiDB-lite"/>
    </source>
</evidence>
<accession>A0A485L3I6</accession>
<dbReference type="OrthoDB" id="4869960at2759"/>
<reference evidence="3 4" key="1">
    <citation type="submission" date="2019-03" db="EMBL/GenBank/DDBJ databases">
        <authorList>
            <person name="Gaulin E."/>
            <person name="Dumas B."/>
        </authorList>
    </citation>
    <scope>NUCLEOTIDE SEQUENCE [LARGE SCALE GENOMIC DNA]</scope>
    <source>
        <strain evidence="3">CBS 568.67</strain>
    </source>
</reference>
<evidence type="ECO:0000313" key="4">
    <source>
        <dbReference type="Proteomes" id="UP000332933"/>
    </source>
</evidence>
<feature type="compositionally biased region" description="Low complexity" evidence="1">
    <location>
        <begin position="250"/>
        <end position="264"/>
    </location>
</feature>
<dbReference type="EMBL" id="VJMH01005700">
    <property type="protein sequence ID" value="KAF0693422.1"/>
    <property type="molecule type" value="Genomic_DNA"/>
</dbReference>
<feature type="compositionally biased region" description="Basic residues" evidence="1">
    <location>
        <begin position="238"/>
        <end position="249"/>
    </location>
</feature>
<proteinExistence type="predicted"/>
<name>A0A485L3I6_9STRA</name>
<evidence type="ECO:0000313" key="3">
    <source>
        <dbReference type="EMBL" id="VFT92420.1"/>
    </source>
</evidence>
<feature type="compositionally biased region" description="Basic and acidic residues" evidence="1">
    <location>
        <begin position="265"/>
        <end position="278"/>
    </location>
</feature>
<evidence type="ECO:0000313" key="2">
    <source>
        <dbReference type="EMBL" id="KAF0693422.1"/>
    </source>
</evidence>
<protein>
    <submittedName>
        <fullName evidence="3">Aste57867_15622 protein</fullName>
    </submittedName>
</protein>
<keyword evidence="4" id="KW-1185">Reference proteome</keyword>
<feature type="compositionally biased region" description="Basic and acidic residues" evidence="1">
    <location>
        <begin position="301"/>
        <end position="310"/>
    </location>
</feature>
<dbReference type="AlphaFoldDB" id="A0A485L3I6"/>